<proteinExistence type="inferred from homology"/>
<comment type="function">
    <text evidence="6">Diadenylate cyclase that catalyzes the condensation of 2 ATP molecules into cyclic di-AMP (c-di-AMP). c-di-AMP is a second messenger for intracellular signal transduction involved in the control of important regulatory processes such as osmoregulation.</text>
</comment>
<comment type="catalytic activity">
    <reaction evidence="1 6">
        <text>2 ATP = 3',3'-c-di-AMP + 2 diphosphate</text>
        <dbReference type="Rhea" id="RHEA:35655"/>
        <dbReference type="ChEBI" id="CHEBI:30616"/>
        <dbReference type="ChEBI" id="CHEBI:33019"/>
        <dbReference type="ChEBI" id="CHEBI:71500"/>
        <dbReference type="EC" id="2.7.7.85"/>
    </reaction>
</comment>
<dbReference type="PANTHER" id="PTHR34185:SF1">
    <property type="entry name" value="DIADENYLATE CYCLASE"/>
    <property type="match status" value="1"/>
</dbReference>
<evidence type="ECO:0000256" key="4">
    <source>
        <dbReference type="ARBA" id="ARBA00022741"/>
    </source>
</evidence>
<comment type="caution">
    <text evidence="8">The sequence shown here is derived from an EMBL/GenBank/DDBJ whole genome shotgun (WGS) entry which is preliminary data.</text>
</comment>
<evidence type="ECO:0000256" key="3">
    <source>
        <dbReference type="ARBA" id="ARBA00022695"/>
    </source>
</evidence>
<name>A0A1Y3GBE8_9EURY</name>
<dbReference type="InterPro" id="IPR003390">
    <property type="entry name" value="DNA_integrity_scan_DisA_N"/>
</dbReference>
<keyword evidence="3 6" id="KW-0548">Nucleotidyltransferase</keyword>
<dbReference type="Pfam" id="PF02457">
    <property type="entry name" value="DAC"/>
    <property type="match status" value="1"/>
</dbReference>
<evidence type="ECO:0000256" key="6">
    <source>
        <dbReference type="HAMAP-Rule" id="MF_00840"/>
    </source>
</evidence>
<keyword evidence="9" id="KW-1185">Reference proteome</keyword>
<dbReference type="EMBL" id="MRZU01000003">
    <property type="protein sequence ID" value="OUJ18739.1"/>
    <property type="molecule type" value="Genomic_DNA"/>
</dbReference>
<evidence type="ECO:0000256" key="2">
    <source>
        <dbReference type="ARBA" id="ARBA00022679"/>
    </source>
</evidence>
<keyword evidence="4 6" id="KW-0547">Nucleotide-binding</keyword>
<evidence type="ECO:0000313" key="9">
    <source>
        <dbReference type="Proteomes" id="UP000195137"/>
    </source>
</evidence>
<dbReference type="HAMAP" id="MF_00840">
    <property type="entry name" value="DacZ"/>
    <property type="match status" value="1"/>
</dbReference>
<keyword evidence="6" id="KW-0464">Manganese</keyword>
<sequence length="282" mass="30767">MEKEIINKSVEIANELGASALIVVVGDRDITGLLDDEYDFSVFIVTSHESKYSGEHEEFKITTEGGTQNFSRQLNEAVVHAYMKGKIEIGDTIIGVGSVNEDAVGMLVYKVSEHPIFESVSQGTSQVDTDIVKTVINLAVKIGSEGREGKAIGTGFIIGDIDNVLEKSHQILINPYKCQDDEVRDVRNHDNWENIKEISQVDGVFLIDDEGLIRSAGRYLDIHGKDIELKKGLGARHIACAGITKETDAIAVSVAKSGGVVRMFKDGEIIGEIEPTVRILPV</sequence>
<protein>
    <recommendedName>
        <fullName evidence="6">Diadenylate cyclase</fullName>
        <shortName evidence="6">DAC</shortName>
        <ecNumber evidence="6">2.7.7.85</ecNumber>
    </recommendedName>
    <alternativeName>
        <fullName evidence="6">Cyclic-di-AMP synthase</fullName>
        <shortName evidence="6">c-di-AMP synthase</shortName>
    </alternativeName>
</protein>
<dbReference type="InterPro" id="IPR014499">
    <property type="entry name" value="DAC_DacZ"/>
</dbReference>
<dbReference type="EC" id="2.7.7.85" evidence="6"/>
<reference evidence="8 9" key="1">
    <citation type="submission" date="2016-12" db="EMBL/GenBank/DDBJ databases">
        <title>Discovery of methanogenic haloarchaea.</title>
        <authorList>
            <person name="Sorokin D.Y."/>
            <person name="Makarova K.S."/>
            <person name="Abbas B."/>
            <person name="Ferrer M."/>
            <person name="Golyshin P.N."/>
        </authorList>
    </citation>
    <scope>NUCLEOTIDE SEQUENCE [LARGE SCALE GENOMIC DNA]</scope>
    <source>
        <strain evidence="8">AMET1</strain>
    </source>
</reference>
<dbReference type="InterPro" id="IPR050338">
    <property type="entry name" value="DisA"/>
</dbReference>
<dbReference type="OrthoDB" id="85944at2157"/>
<evidence type="ECO:0000313" key="8">
    <source>
        <dbReference type="EMBL" id="OUJ18739.1"/>
    </source>
</evidence>
<accession>A0A1Y3GBE8</accession>
<dbReference type="PIRSF" id="PIRSF019073">
    <property type="entry name" value="UCP019073"/>
    <property type="match status" value="1"/>
</dbReference>
<dbReference type="PANTHER" id="PTHR34185">
    <property type="entry name" value="DIADENYLATE CYCLASE"/>
    <property type="match status" value="1"/>
</dbReference>
<evidence type="ECO:0000256" key="5">
    <source>
        <dbReference type="ARBA" id="ARBA00022840"/>
    </source>
</evidence>
<dbReference type="InterPro" id="IPR036888">
    <property type="entry name" value="DNA_integrity_DisA_N_sf"/>
</dbReference>
<dbReference type="GO" id="GO:0030145">
    <property type="term" value="F:manganese ion binding"/>
    <property type="evidence" value="ECO:0007669"/>
    <property type="project" value="UniProtKB-UniRule"/>
</dbReference>
<dbReference type="Gene3D" id="3.40.1700.10">
    <property type="entry name" value="DNA integrity scanning protein, DisA, N-terminal domain"/>
    <property type="match status" value="1"/>
</dbReference>
<dbReference type="GO" id="GO:0004016">
    <property type="term" value="F:adenylate cyclase activity"/>
    <property type="evidence" value="ECO:0007669"/>
    <property type="project" value="UniProtKB-UniRule"/>
</dbReference>
<comment type="similarity">
    <text evidence="6">Belongs to the adenylate cyclase family. DacZ subfamily.</text>
</comment>
<dbReference type="GO" id="GO:0005524">
    <property type="term" value="F:ATP binding"/>
    <property type="evidence" value="ECO:0007669"/>
    <property type="project" value="UniProtKB-UniRule"/>
</dbReference>
<organism evidence="8 9">
    <name type="scientific">Methanonatronarchaeum thermophilum</name>
    <dbReference type="NCBI Taxonomy" id="1927129"/>
    <lineage>
        <taxon>Archaea</taxon>
        <taxon>Methanobacteriati</taxon>
        <taxon>Methanobacteriota</taxon>
        <taxon>Methanonatronarchaeia</taxon>
        <taxon>Methanonatronarchaeales</taxon>
        <taxon>Methanonatronarchaeaceae</taxon>
        <taxon>Methanonatronarchaeum</taxon>
    </lineage>
</organism>
<gene>
    <name evidence="6" type="primary">dacZ</name>
    <name evidence="8" type="ORF">AMET1_0389</name>
</gene>
<evidence type="ECO:0000259" key="7">
    <source>
        <dbReference type="PROSITE" id="PS51794"/>
    </source>
</evidence>
<dbReference type="SUPFAM" id="SSF143597">
    <property type="entry name" value="YojJ-like"/>
    <property type="match status" value="1"/>
</dbReference>
<dbReference type="PROSITE" id="PS51794">
    <property type="entry name" value="DAC"/>
    <property type="match status" value="1"/>
</dbReference>
<keyword evidence="2 6" id="KW-0808">Transferase</keyword>
<comment type="cofactor">
    <cofactor evidence="6">
        <name>Mn(2+)</name>
        <dbReference type="ChEBI" id="CHEBI:29035"/>
    </cofactor>
</comment>
<keyword evidence="5 6" id="KW-0067">ATP-binding</keyword>
<feature type="domain" description="DAC" evidence="7">
    <location>
        <begin position="117"/>
        <end position="275"/>
    </location>
</feature>
<dbReference type="GO" id="GO:0106408">
    <property type="term" value="F:diadenylate cyclase activity"/>
    <property type="evidence" value="ECO:0007669"/>
    <property type="project" value="UniProtKB-EC"/>
</dbReference>
<dbReference type="Proteomes" id="UP000195137">
    <property type="component" value="Unassembled WGS sequence"/>
</dbReference>
<evidence type="ECO:0000256" key="1">
    <source>
        <dbReference type="ARBA" id="ARBA00000877"/>
    </source>
</evidence>
<dbReference type="AlphaFoldDB" id="A0A1Y3GBE8"/>
<dbReference type="RefSeq" id="WP_161490717.1">
    <property type="nucleotide sequence ID" value="NZ_MRZU01000003.1"/>
</dbReference>